<dbReference type="SMART" id="SM00448">
    <property type="entry name" value="REC"/>
    <property type="match status" value="1"/>
</dbReference>
<evidence type="ECO:0000256" key="3">
    <source>
        <dbReference type="PROSITE-ProRule" id="PRU00169"/>
    </source>
</evidence>
<dbReference type="GO" id="GO:0016491">
    <property type="term" value="F:oxidoreductase activity"/>
    <property type="evidence" value="ECO:0007669"/>
    <property type="project" value="UniProtKB-KW"/>
</dbReference>
<protein>
    <submittedName>
        <fullName evidence="5">Thioredoxin reductase (NADPH)</fullName>
    </submittedName>
</protein>
<dbReference type="InterPro" id="IPR036188">
    <property type="entry name" value="FAD/NAD-bd_sf"/>
</dbReference>
<dbReference type="PRINTS" id="PR00368">
    <property type="entry name" value="FADPNR"/>
</dbReference>
<dbReference type="Gene3D" id="3.40.50.2300">
    <property type="match status" value="1"/>
</dbReference>
<organism evidence="5 6">
    <name type="scientific">Aquimarina brevivitae</name>
    <dbReference type="NCBI Taxonomy" id="323412"/>
    <lineage>
        <taxon>Bacteria</taxon>
        <taxon>Pseudomonadati</taxon>
        <taxon>Bacteroidota</taxon>
        <taxon>Flavobacteriia</taxon>
        <taxon>Flavobacteriales</taxon>
        <taxon>Flavobacteriaceae</taxon>
        <taxon>Aquimarina</taxon>
    </lineage>
</organism>
<keyword evidence="1" id="KW-0285">Flavoprotein</keyword>
<proteinExistence type="predicted"/>
<dbReference type="PANTHER" id="PTHR48105">
    <property type="entry name" value="THIOREDOXIN REDUCTASE 1-RELATED-RELATED"/>
    <property type="match status" value="1"/>
</dbReference>
<evidence type="ECO:0000259" key="4">
    <source>
        <dbReference type="PROSITE" id="PS50110"/>
    </source>
</evidence>
<accession>A0A4Q7NXD4</accession>
<name>A0A4Q7NXD4_9FLAO</name>
<dbReference type="Pfam" id="PF07992">
    <property type="entry name" value="Pyr_redox_2"/>
    <property type="match status" value="1"/>
</dbReference>
<gene>
    <name evidence="5" type="ORF">EV197_3039</name>
</gene>
<keyword evidence="3" id="KW-0597">Phosphoprotein</keyword>
<dbReference type="Gene3D" id="3.50.50.60">
    <property type="entry name" value="FAD/NAD(P)-binding domain"/>
    <property type="match status" value="2"/>
</dbReference>
<dbReference type="Gene3D" id="3.40.30.10">
    <property type="entry name" value="Glutaredoxin"/>
    <property type="match status" value="1"/>
</dbReference>
<feature type="domain" description="Response regulatory" evidence="4">
    <location>
        <begin position="5"/>
        <end position="128"/>
    </location>
</feature>
<dbReference type="AlphaFoldDB" id="A0A4Q7NXD4"/>
<dbReference type="PRINTS" id="PR00469">
    <property type="entry name" value="PNDRDTASEII"/>
</dbReference>
<evidence type="ECO:0000313" key="6">
    <source>
        <dbReference type="Proteomes" id="UP000292262"/>
    </source>
</evidence>
<dbReference type="RefSeq" id="WP_130287564.1">
    <property type="nucleotide sequence ID" value="NZ_SGXE01000005.1"/>
</dbReference>
<evidence type="ECO:0000313" key="5">
    <source>
        <dbReference type="EMBL" id="RZS91935.1"/>
    </source>
</evidence>
<dbReference type="InterPro" id="IPR011006">
    <property type="entry name" value="CheY-like_superfamily"/>
</dbReference>
<evidence type="ECO:0000256" key="2">
    <source>
        <dbReference type="ARBA" id="ARBA00023002"/>
    </source>
</evidence>
<dbReference type="GO" id="GO:0000160">
    <property type="term" value="P:phosphorelay signal transduction system"/>
    <property type="evidence" value="ECO:0007669"/>
    <property type="project" value="InterPro"/>
</dbReference>
<dbReference type="OrthoDB" id="109585at2"/>
<dbReference type="PROSITE" id="PS50110">
    <property type="entry name" value="RESPONSE_REGULATORY"/>
    <property type="match status" value="1"/>
</dbReference>
<dbReference type="SUPFAM" id="SSF52172">
    <property type="entry name" value="CheY-like"/>
    <property type="match status" value="1"/>
</dbReference>
<dbReference type="InterPro" id="IPR050097">
    <property type="entry name" value="Ferredoxin-NADP_redctase_2"/>
</dbReference>
<dbReference type="SUPFAM" id="SSF51905">
    <property type="entry name" value="FAD/NAD(P)-binding domain"/>
    <property type="match status" value="1"/>
</dbReference>
<sequence>MKKPILFLVDDDPQVLKAVTRDLKSKYREQYRVMSTNNPEDGLEAAVELKKKNEVIALFLIDQRMPEMLGVTFLEKVKPYYPEAKKVLLTAYSDTDAAIKAINDVQLDYYLHKPWNPPEEKLYPVLDDLLASWQLSYKPEFDGIRVIGYQYSPKSHDIKDFLAANLFPFKWLDVETSEEAKEIMKLHEISTTDLPVVSFKDGKCYKNPEIIELAEALGLNATPKDNLYDVVIIGAGPSGLAAAVYGGSEGLKTLLIEKHAPGGQAGTSSRIENYLGFPNGLSGQELTHRAITQAKRFGIEFLSPQEVTAITEKNGYKSIELSNGNCISTKSVVITTGVNYRKLNATGVEQFTGAGIYYGSSMTEAQACKNKQVYIVGGGNSAGQSAVYLSKFAQNVHIIIRKPDLTSSMSSYLIDQIKSIQNIEIIGNTVISEAIGEKERLTHLTLTDNKNSTSKKVPADALFIFIGAKPYTDWIAMDIIKNEKGFIETGRDLTKYEDFKKVWKKERSPFLLETCSPGIFASGDVRAGAMNRVASAVGEGAMAIKFVHEYLAEN</sequence>
<dbReference type="Pfam" id="PF00072">
    <property type="entry name" value="Response_reg"/>
    <property type="match status" value="1"/>
</dbReference>
<keyword evidence="2" id="KW-0560">Oxidoreductase</keyword>
<feature type="modified residue" description="4-aspartylphosphate" evidence="3">
    <location>
        <position position="62"/>
    </location>
</feature>
<evidence type="ECO:0000256" key="1">
    <source>
        <dbReference type="ARBA" id="ARBA00022630"/>
    </source>
</evidence>
<keyword evidence="6" id="KW-1185">Reference proteome</keyword>
<dbReference type="InterPro" id="IPR001789">
    <property type="entry name" value="Sig_transdc_resp-reg_receiver"/>
</dbReference>
<dbReference type="InterPro" id="IPR023753">
    <property type="entry name" value="FAD/NAD-binding_dom"/>
</dbReference>
<comment type="caution">
    <text evidence="5">The sequence shown here is derived from an EMBL/GenBank/DDBJ whole genome shotgun (WGS) entry which is preliminary data.</text>
</comment>
<dbReference type="EMBL" id="SGXE01000005">
    <property type="protein sequence ID" value="RZS91935.1"/>
    <property type="molecule type" value="Genomic_DNA"/>
</dbReference>
<reference evidence="5 6" key="1">
    <citation type="submission" date="2019-02" db="EMBL/GenBank/DDBJ databases">
        <title>Genomic Encyclopedia of Type Strains, Phase IV (KMG-IV): sequencing the most valuable type-strain genomes for metagenomic binning, comparative biology and taxonomic classification.</title>
        <authorList>
            <person name="Goeker M."/>
        </authorList>
    </citation>
    <scope>NUCLEOTIDE SEQUENCE [LARGE SCALE GENOMIC DNA]</scope>
    <source>
        <strain evidence="5 6">DSM 17196</strain>
    </source>
</reference>
<dbReference type="Proteomes" id="UP000292262">
    <property type="component" value="Unassembled WGS sequence"/>
</dbReference>